<dbReference type="Pfam" id="PF05175">
    <property type="entry name" value="MTS"/>
    <property type="match status" value="1"/>
</dbReference>
<sequence>MSKADLSVGFDIAAQLRWAANEITDSAAQSDSAILDSKLLLAYCLNCEQSYLHTWPEKILTEGQIQQFHSLVAQRMAGHPIAHLVGYRDFWTLRLQVSNATLIPRPETELLVESALALALVPQAKVLDLGTGTGAIALSLAFEKPEWQITGIDKSHDAVTLARSNAVLNKLDAVSFRQSDWFSQLDAQLFDLIVSNPPYVEQHSPYLQQGDVRFEPLSALTSGDDGLDDIRFIIAQAKPYLNDGAYLILEHGYQQDVQVRSIFESNAYVEIQSIADFNGLPRISMAKFYQK</sequence>
<feature type="binding site" evidence="5">
    <location>
        <position position="181"/>
    </location>
    <ligand>
        <name>S-adenosyl-L-methionine</name>
        <dbReference type="ChEBI" id="CHEBI:59789"/>
    </ligand>
</feature>
<evidence type="ECO:0000259" key="7">
    <source>
        <dbReference type="Pfam" id="PF17827"/>
    </source>
</evidence>
<dbReference type="NCBIfam" id="TIGR03534">
    <property type="entry name" value="RF_mod_PrmC"/>
    <property type="match status" value="1"/>
</dbReference>
<dbReference type="RefSeq" id="WP_068371665.1">
    <property type="nucleotide sequence ID" value="NZ_LSNE01000002.1"/>
</dbReference>
<comment type="caution">
    <text evidence="8">The sequence shown here is derived from an EMBL/GenBank/DDBJ whole genome shotgun (WGS) entry which is preliminary data.</text>
</comment>
<feature type="binding site" evidence="5">
    <location>
        <position position="153"/>
    </location>
    <ligand>
        <name>S-adenosyl-L-methionine</name>
        <dbReference type="ChEBI" id="CHEBI:59789"/>
    </ligand>
</feature>
<evidence type="ECO:0000313" key="9">
    <source>
        <dbReference type="Proteomes" id="UP000070299"/>
    </source>
</evidence>
<dbReference type="GO" id="GO:0003676">
    <property type="term" value="F:nucleic acid binding"/>
    <property type="evidence" value="ECO:0007669"/>
    <property type="project" value="InterPro"/>
</dbReference>
<organism evidence="8 9">
    <name type="scientific">Paraglaciecola hydrolytica</name>
    <dbReference type="NCBI Taxonomy" id="1799789"/>
    <lineage>
        <taxon>Bacteria</taxon>
        <taxon>Pseudomonadati</taxon>
        <taxon>Pseudomonadota</taxon>
        <taxon>Gammaproteobacteria</taxon>
        <taxon>Alteromonadales</taxon>
        <taxon>Alteromonadaceae</taxon>
        <taxon>Paraglaciecola</taxon>
    </lineage>
</organism>
<dbReference type="AlphaFoldDB" id="A0A136A698"/>
<dbReference type="PANTHER" id="PTHR18895:SF74">
    <property type="entry name" value="MTRF1L RELEASE FACTOR GLUTAMINE METHYLTRANSFERASE"/>
    <property type="match status" value="1"/>
</dbReference>
<evidence type="ECO:0000256" key="5">
    <source>
        <dbReference type="HAMAP-Rule" id="MF_02126"/>
    </source>
</evidence>
<name>A0A136A698_9ALTE</name>
<dbReference type="PANTHER" id="PTHR18895">
    <property type="entry name" value="HEMK METHYLTRANSFERASE"/>
    <property type="match status" value="1"/>
</dbReference>
<feature type="binding site" evidence="5">
    <location>
        <position position="196"/>
    </location>
    <ligand>
        <name>S-adenosyl-L-methionine</name>
        <dbReference type="ChEBI" id="CHEBI:59789"/>
    </ligand>
</feature>
<keyword evidence="9" id="KW-1185">Reference proteome</keyword>
<feature type="binding site" evidence="5">
    <location>
        <begin position="130"/>
        <end position="134"/>
    </location>
    <ligand>
        <name>S-adenosyl-L-methionine</name>
        <dbReference type="ChEBI" id="CHEBI:59789"/>
    </ligand>
</feature>
<comment type="similarity">
    <text evidence="5">Belongs to the protein N5-glutamine methyltransferase family. PrmC subfamily.</text>
</comment>
<dbReference type="NCBIfam" id="TIGR00536">
    <property type="entry name" value="hemK_fam"/>
    <property type="match status" value="1"/>
</dbReference>
<dbReference type="GO" id="GO:0102559">
    <property type="term" value="F:peptide chain release factor N(5)-glutamine methyltransferase activity"/>
    <property type="evidence" value="ECO:0007669"/>
    <property type="project" value="UniProtKB-EC"/>
</dbReference>
<gene>
    <name evidence="5" type="primary">prmC</name>
    <name evidence="8" type="ORF">AX660_04885</name>
</gene>
<evidence type="ECO:0000259" key="6">
    <source>
        <dbReference type="Pfam" id="PF05175"/>
    </source>
</evidence>
<dbReference type="Pfam" id="PF17827">
    <property type="entry name" value="PrmC_N"/>
    <property type="match status" value="1"/>
</dbReference>
<dbReference type="InterPro" id="IPR040758">
    <property type="entry name" value="PrmC_N"/>
</dbReference>
<dbReference type="EC" id="2.1.1.297" evidence="5"/>
<keyword evidence="1 5" id="KW-0489">Methyltransferase</keyword>
<dbReference type="SUPFAM" id="SSF53335">
    <property type="entry name" value="S-adenosyl-L-methionine-dependent methyltransferases"/>
    <property type="match status" value="1"/>
</dbReference>
<dbReference type="OrthoDB" id="9800643at2"/>
<dbReference type="Gene3D" id="1.10.8.10">
    <property type="entry name" value="DNA helicase RuvA subunit, C-terminal domain"/>
    <property type="match status" value="1"/>
</dbReference>
<dbReference type="GO" id="GO:0032259">
    <property type="term" value="P:methylation"/>
    <property type="evidence" value="ECO:0007669"/>
    <property type="project" value="UniProtKB-KW"/>
</dbReference>
<dbReference type="InterPro" id="IPR029063">
    <property type="entry name" value="SAM-dependent_MTases_sf"/>
</dbReference>
<evidence type="ECO:0000256" key="2">
    <source>
        <dbReference type="ARBA" id="ARBA00022679"/>
    </source>
</evidence>
<dbReference type="HAMAP" id="MF_02126">
    <property type="entry name" value="RF_methyltr_PrmC"/>
    <property type="match status" value="1"/>
</dbReference>
<evidence type="ECO:0000313" key="8">
    <source>
        <dbReference type="EMBL" id="KXI30753.1"/>
    </source>
</evidence>
<dbReference type="InterPro" id="IPR019874">
    <property type="entry name" value="RF_methyltr_PrmC"/>
</dbReference>
<dbReference type="InterPro" id="IPR002052">
    <property type="entry name" value="DNA_methylase_N6_adenine_CS"/>
</dbReference>
<protein>
    <recommendedName>
        <fullName evidence="5">Release factor glutamine methyltransferase</fullName>
        <shortName evidence="5">RF MTase</shortName>
        <ecNumber evidence="5">2.1.1.297</ecNumber>
    </recommendedName>
    <alternativeName>
        <fullName evidence="5">N5-glutamine methyltransferase PrmC</fullName>
    </alternativeName>
    <alternativeName>
        <fullName evidence="5">Protein-(glutamine-N5) MTase PrmC</fullName>
    </alternativeName>
    <alternativeName>
        <fullName evidence="5">Protein-glutamine N-methyltransferase PrmC</fullName>
    </alternativeName>
</protein>
<dbReference type="Proteomes" id="UP000070299">
    <property type="component" value="Unassembled WGS sequence"/>
</dbReference>
<dbReference type="PROSITE" id="PS00092">
    <property type="entry name" value="N6_MTASE"/>
    <property type="match status" value="1"/>
</dbReference>
<dbReference type="InterPro" id="IPR004556">
    <property type="entry name" value="HemK-like"/>
</dbReference>
<dbReference type="Gene3D" id="3.40.50.150">
    <property type="entry name" value="Vaccinia Virus protein VP39"/>
    <property type="match status" value="1"/>
</dbReference>
<comment type="catalytic activity">
    <reaction evidence="4 5">
        <text>L-glutaminyl-[peptide chain release factor] + S-adenosyl-L-methionine = N(5)-methyl-L-glutaminyl-[peptide chain release factor] + S-adenosyl-L-homocysteine + H(+)</text>
        <dbReference type="Rhea" id="RHEA:42896"/>
        <dbReference type="Rhea" id="RHEA-COMP:10271"/>
        <dbReference type="Rhea" id="RHEA-COMP:10272"/>
        <dbReference type="ChEBI" id="CHEBI:15378"/>
        <dbReference type="ChEBI" id="CHEBI:30011"/>
        <dbReference type="ChEBI" id="CHEBI:57856"/>
        <dbReference type="ChEBI" id="CHEBI:59789"/>
        <dbReference type="ChEBI" id="CHEBI:61891"/>
        <dbReference type="EC" id="2.1.1.297"/>
    </reaction>
</comment>
<accession>A0A136A698</accession>
<evidence type="ECO:0000256" key="3">
    <source>
        <dbReference type="ARBA" id="ARBA00022691"/>
    </source>
</evidence>
<feature type="binding site" evidence="5">
    <location>
        <begin position="196"/>
        <end position="199"/>
    </location>
    <ligand>
        <name>substrate</name>
    </ligand>
</feature>
<keyword evidence="2 5" id="KW-0808">Transferase</keyword>
<comment type="function">
    <text evidence="5">Methylates the class 1 translation termination release factors RF1/PrfA and RF2/PrfB on the glutamine residue of the universally conserved GGQ motif.</text>
</comment>
<reference evidence="9" key="1">
    <citation type="submission" date="2016-02" db="EMBL/GenBank/DDBJ databases">
        <authorList>
            <person name="Schultz-Johansen M."/>
            <person name="Glaring M.A."/>
            <person name="Bech P.K."/>
            <person name="Stougaard P."/>
        </authorList>
    </citation>
    <scope>NUCLEOTIDE SEQUENCE [LARGE SCALE GENOMIC DNA]</scope>
    <source>
        <strain evidence="9">S66</strain>
    </source>
</reference>
<dbReference type="STRING" id="1799789.AX660_04885"/>
<keyword evidence="3 5" id="KW-0949">S-adenosyl-L-methionine</keyword>
<dbReference type="InterPro" id="IPR050320">
    <property type="entry name" value="N5-glutamine_MTase"/>
</dbReference>
<evidence type="ECO:0000256" key="4">
    <source>
        <dbReference type="ARBA" id="ARBA00048391"/>
    </source>
</evidence>
<evidence type="ECO:0000256" key="1">
    <source>
        <dbReference type="ARBA" id="ARBA00022603"/>
    </source>
</evidence>
<proteinExistence type="inferred from homology"/>
<feature type="domain" description="Release factor glutamine methyltransferase N-terminal" evidence="7">
    <location>
        <begin position="16"/>
        <end position="86"/>
    </location>
</feature>
<feature type="domain" description="Methyltransferase small" evidence="6">
    <location>
        <begin position="109"/>
        <end position="203"/>
    </location>
</feature>
<dbReference type="InterPro" id="IPR007848">
    <property type="entry name" value="Small_mtfrase_dom"/>
</dbReference>
<dbReference type="CDD" id="cd02440">
    <property type="entry name" value="AdoMet_MTases"/>
    <property type="match status" value="1"/>
</dbReference>
<dbReference type="EMBL" id="LSNE01000002">
    <property type="protein sequence ID" value="KXI30753.1"/>
    <property type="molecule type" value="Genomic_DNA"/>
</dbReference>
<dbReference type="FunFam" id="3.40.50.150:FF:000053">
    <property type="entry name" value="Release factor glutamine methyltransferase"/>
    <property type="match status" value="1"/>
</dbReference>